<accession>A0A6A5X4W3</accession>
<gene>
    <name evidence="1" type="ORF">P154DRAFT_568775</name>
</gene>
<dbReference type="Proteomes" id="UP000799779">
    <property type="component" value="Unassembled WGS sequence"/>
</dbReference>
<evidence type="ECO:0000313" key="2">
    <source>
        <dbReference type="Proteomes" id="UP000799779"/>
    </source>
</evidence>
<proteinExistence type="predicted"/>
<dbReference type="OrthoDB" id="3800914at2759"/>
<name>A0A6A5X4W3_9PLEO</name>
<reference evidence="1" key="1">
    <citation type="journal article" date="2020" name="Stud. Mycol.">
        <title>101 Dothideomycetes genomes: a test case for predicting lifestyles and emergence of pathogens.</title>
        <authorList>
            <person name="Haridas S."/>
            <person name="Albert R."/>
            <person name="Binder M."/>
            <person name="Bloem J."/>
            <person name="Labutti K."/>
            <person name="Salamov A."/>
            <person name="Andreopoulos B."/>
            <person name="Baker S."/>
            <person name="Barry K."/>
            <person name="Bills G."/>
            <person name="Bluhm B."/>
            <person name="Cannon C."/>
            <person name="Castanera R."/>
            <person name="Culley D."/>
            <person name="Daum C."/>
            <person name="Ezra D."/>
            <person name="Gonzalez J."/>
            <person name="Henrissat B."/>
            <person name="Kuo A."/>
            <person name="Liang C."/>
            <person name="Lipzen A."/>
            <person name="Lutzoni F."/>
            <person name="Magnuson J."/>
            <person name="Mondo S."/>
            <person name="Nolan M."/>
            <person name="Ohm R."/>
            <person name="Pangilinan J."/>
            <person name="Park H.-J."/>
            <person name="Ramirez L."/>
            <person name="Alfaro M."/>
            <person name="Sun H."/>
            <person name="Tritt A."/>
            <person name="Yoshinaga Y."/>
            <person name="Zwiers L.-H."/>
            <person name="Turgeon B."/>
            <person name="Goodwin S."/>
            <person name="Spatafora J."/>
            <person name="Crous P."/>
            <person name="Grigoriev I."/>
        </authorList>
    </citation>
    <scope>NUCLEOTIDE SEQUENCE</scope>
    <source>
        <strain evidence="1">CBS 123094</strain>
    </source>
</reference>
<evidence type="ECO:0000313" key="1">
    <source>
        <dbReference type="EMBL" id="KAF2007950.1"/>
    </source>
</evidence>
<keyword evidence="2" id="KW-1185">Reference proteome</keyword>
<organism evidence="1 2">
    <name type="scientific">Amniculicola lignicola CBS 123094</name>
    <dbReference type="NCBI Taxonomy" id="1392246"/>
    <lineage>
        <taxon>Eukaryota</taxon>
        <taxon>Fungi</taxon>
        <taxon>Dikarya</taxon>
        <taxon>Ascomycota</taxon>
        <taxon>Pezizomycotina</taxon>
        <taxon>Dothideomycetes</taxon>
        <taxon>Pleosporomycetidae</taxon>
        <taxon>Pleosporales</taxon>
        <taxon>Amniculicolaceae</taxon>
        <taxon>Amniculicola</taxon>
    </lineage>
</organism>
<sequence>MITNYMETLAEETPSHVQRRTVPSTVSVKGALQACQDQTATYQWHWRMQLLSVAAALGLHELGLQSPIPAVVLQGLIATLPLIQTLPEDRFVMIETTNGTCTIVVWAHILLGLRVAVRLYSKTDNSYMEVRFPQTGENSDQVIVYMNTTHHSWTTRDVALHDMKPSVTMFLTTTREQLFQMSADPGLDTIRSNFKTAARGYVQKHLEKFTPRLTGRQKVMEELRHISCSFAFCLAQKLVRLPRSDDRPGTAAKPYSGWEYPGHEPPNLAPFHEPMPLHIPKSRILDVACMLFDLNDYRMCSTKCDQYAQLYSEAILFNLPDAPSSISTILAEWGKGSNSLNVSWSYLSLMALKISILLLAFANIQDCESCSDLPLSGDLSIISQSEIMERVQAWDGQEDFSVSQNAWFEVIALLMVGDRGDAVDMRTTALLSDNGWSVYISSLGDLDPSCVDANTIVTKRGVPWRHGICKHRIIDGPRSGVNEGRYWEPRATHPDTAWLECVVPIEYGRPMIGEQHDNFVIQLVLQTLNSPTPTPEIRWTGYYDLWSSLWLLLRTTPCQHSTRLGGTVKLRPGWGTVAGFVGLQRGDQHRFDLHKNSLTIFLTAGNHEARWNAILSMGEMCDFARYRVFLRRLDTCFACAAEEASAQGSPSFLIL</sequence>
<dbReference type="AlphaFoldDB" id="A0A6A5X4W3"/>
<dbReference type="EMBL" id="ML977556">
    <property type="protein sequence ID" value="KAF2007950.1"/>
    <property type="molecule type" value="Genomic_DNA"/>
</dbReference>
<protein>
    <submittedName>
        <fullName evidence="1">Uncharacterized protein</fullName>
    </submittedName>
</protein>